<keyword evidence="1" id="KW-0175">Coiled coil</keyword>
<organism evidence="2 3">
    <name type="scientific">Lichenibacterium minor</name>
    <dbReference type="NCBI Taxonomy" id="2316528"/>
    <lineage>
        <taxon>Bacteria</taxon>
        <taxon>Pseudomonadati</taxon>
        <taxon>Pseudomonadota</taxon>
        <taxon>Alphaproteobacteria</taxon>
        <taxon>Hyphomicrobiales</taxon>
        <taxon>Lichenihabitantaceae</taxon>
        <taxon>Lichenibacterium</taxon>
    </lineage>
</organism>
<proteinExistence type="predicted"/>
<evidence type="ECO:0000313" key="2">
    <source>
        <dbReference type="EMBL" id="RYC29658.1"/>
    </source>
</evidence>
<gene>
    <name evidence="2" type="ORF">D3273_22875</name>
</gene>
<evidence type="ECO:0000256" key="1">
    <source>
        <dbReference type="SAM" id="Coils"/>
    </source>
</evidence>
<evidence type="ECO:0000313" key="3">
    <source>
        <dbReference type="Proteomes" id="UP000290759"/>
    </source>
</evidence>
<protein>
    <submittedName>
        <fullName evidence="2">Uncharacterized protein</fullName>
    </submittedName>
</protein>
<keyword evidence="3" id="KW-1185">Reference proteome</keyword>
<dbReference type="Proteomes" id="UP000290759">
    <property type="component" value="Unassembled WGS sequence"/>
</dbReference>
<name>A0A4Q2U1S4_9HYPH</name>
<dbReference type="RefSeq" id="WP_129229214.1">
    <property type="nucleotide sequence ID" value="NZ_QYBB01000044.1"/>
</dbReference>
<reference evidence="2 3" key="2">
    <citation type="submission" date="2019-02" db="EMBL/GenBank/DDBJ databases">
        <title>'Lichenibacterium ramalinii' gen. nov. sp. nov., 'Lichenibacterium minor' gen. nov. sp. nov.</title>
        <authorList>
            <person name="Pankratov T."/>
        </authorList>
    </citation>
    <scope>NUCLEOTIDE SEQUENCE [LARGE SCALE GENOMIC DNA]</scope>
    <source>
        <strain evidence="2 3">RmlP026</strain>
    </source>
</reference>
<comment type="caution">
    <text evidence="2">The sequence shown here is derived from an EMBL/GenBank/DDBJ whole genome shotgun (WGS) entry which is preliminary data.</text>
</comment>
<reference evidence="2 3" key="1">
    <citation type="submission" date="2018-12" db="EMBL/GenBank/DDBJ databases">
        <authorList>
            <person name="Grouzdev D.S."/>
            <person name="Krutkina M.S."/>
        </authorList>
    </citation>
    <scope>NUCLEOTIDE SEQUENCE [LARGE SCALE GENOMIC DNA]</scope>
    <source>
        <strain evidence="2 3">RmlP026</strain>
    </source>
</reference>
<dbReference type="EMBL" id="QYBB01000044">
    <property type="protein sequence ID" value="RYC29658.1"/>
    <property type="molecule type" value="Genomic_DNA"/>
</dbReference>
<sequence>MAMSNRERQAKFQGQRRLAMKALADALAEVEALRASAKGLQCELDRYKDLVGYALKQEEWAEERRRKSDTE</sequence>
<dbReference type="AlphaFoldDB" id="A0A4Q2U1S4"/>
<accession>A0A4Q2U1S4</accession>
<feature type="coiled-coil region" evidence="1">
    <location>
        <begin position="23"/>
        <end position="50"/>
    </location>
</feature>